<protein>
    <submittedName>
        <fullName evidence="2">Uncharacterized protein</fullName>
    </submittedName>
</protein>
<comment type="caution">
    <text evidence="2">The sequence shown here is derived from an EMBL/GenBank/DDBJ whole genome shotgun (WGS) entry which is preliminary data.</text>
</comment>
<dbReference type="RefSeq" id="WP_209908546.1">
    <property type="nucleotide sequence ID" value="NZ_JAGIOE010000001.1"/>
</dbReference>
<feature type="region of interest" description="Disordered" evidence="1">
    <location>
        <begin position="71"/>
        <end position="92"/>
    </location>
</feature>
<evidence type="ECO:0000313" key="2">
    <source>
        <dbReference type="EMBL" id="MBP2375205.1"/>
    </source>
</evidence>
<gene>
    <name evidence="2" type="ORF">JOF46_003117</name>
</gene>
<keyword evidence="3" id="KW-1185">Reference proteome</keyword>
<sequence length="92" mass="9622">MSRLPAPRAPAGYRVHVEGRLDPGWSAWFDGLALSPEADGTTNIVVPDQAALHGLLAKVRDLGPVLISVEAIGPKPRGEPPEQTTTAGPPLP</sequence>
<dbReference type="EMBL" id="JAGIOE010000001">
    <property type="protein sequence ID" value="MBP2375205.1"/>
    <property type="molecule type" value="Genomic_DNA"/>
</dbReference>
<reference evidence="2 3" key="1">
    <citation type="submission" date="2021-03" db="EMBL/GenBank/DDBJ databases">
        <title>Sequencing the genomes of 1000 actinobacteria strains.</title>
        <authorList>
            <person name="Klenk H.-P."/>
        </authorList>
    </citation>
    <scope>NUCLEOTIDE SEQUENCE [LARGE SCALE GENOMIC DNA]</scope>
    <source>
        <strain evidence="2 3">DSM 15454</strain>
    </source>
</reference>
<accession>A0ABS4WGB0</accession>
<evidence type="ECO:0000313" key="3">
    <source>
        <dbReference type="Proteomes" id="UP000766570"/>
    </source>
</evidence>
<evidence type="ECO:0000256" key="1">
    <source>
        <dbReference type="SAM" id="MobiDB-lite"/>
    </source>
</evidence>
<feature type="compositionally biased region" description="Polar residues" evidence="1">
    <location>
        <begin position="82"/>
        <end position="92"/>
    </location>
</feature>
<proteinExistence type="predicted"/>
<organism evidence="2 3">
    <name type="scientific">Paeniglutamicibacter psychrophenolicus</name>
    <dbReference type="NCBI Taxonomy" id="257454"/>
    <lineage>
        <taxon>Bacteria</taxon>
        <taxon>Bacillati</taxon>
        <taxon>Actinomycetota</taxon>
        <taxon>Actinomycetes</taxon>
        <taxon>Micrococcales</taxon>
        <taxon>Micrococcaceae</taxon>
        <taxon>Paeniglutamicibacter</taxon>
    </lineage>
</organism>
<dbReference type="Proteomes" id="UP000766570">
    <property type="component" value="Unassembled WGS sequence"/>
</dbReference>
<name>A0ABS4WGB0_9MICC</name>